<evidence type="ECO:0000313" key="2">
    <source>
        <dbReference type="EMBL" id="QQA00955.1"/>
    </source>
</evidence>
<accession>A0A7T3V5I0</accession>
<feature type="domain" description="SH3b" evidence="1">
    <location>
        <begin position="22"/>
        <end position="85"/>
    </location>
</feature>
<reference evidence="2 3" key="1">
    <citation type="submission" date="2020-11" db="EMBL/GenBank/DDBJ databases">
        <title>Treponema Peruensis nv. sp., first commensal Treponema isolated from human feces.</title>
        <authorList>
            <person name="Belkhou C."/>
            <person name="Raes J."/>
        </authorList>
    </citation>
    <scope>NUCLEOTIDE SEQUENCE [LARGE SCALE GENOMIC DNA]</scope>
    <source>
        <strain evidence="2 3">RCC2812</strain>
    </source>
</reference>
<dbReference type="Gene3D" id="2.30.30.40">
    <property type="entry name" value="SH3 Domains"/>
    <property type="match status" value="1"/>
</dbReference>
<evidence type="ECO:0000313" key="3">
    <source>
        <dbReference type="Proteomes" id="UP000595224"/>
    </source>
</evidence>
<dbReference type="KEGG" id="tper:IWA51_11995"/>
<dbReference type="SMART" id="SM00287">
    <property type="entry name" value="SH3b"/>
    <property type="match status" value="1"/>
</dbReference>
<dbReference type="RefSeq" id="WP_198442569.1">
    <property type="nucleotide sequence ID" value="NZ_CBCSHE010000005.1"/>
</dbReference>
<protein>
    <recommendedName>
        <fullName evidence="1">SH3b domain-containing protein</fullName>
    </recommendedName>
</protein>
<dbReference type="EMBL" id="CP064936">
    <property type="protein sequence ID" value="QQA00955.1"/>
    <property type="molecule type" value="Genomic_DNA"/>
</dbReference>
<dbReference type="Proteomes" id="UP000595224">
    <property type="component" value="Chromosome"/>
</dbReference>
<keyword evidence="3" id="KW-1185">Reference proteome</keyword>
<dbReference type="AlphaFoldDB" id="A0A7T3V5I0"/>
<proteinExistence type="predicted"/>
<name>A0A7T3V5I0_9SPIR</name>
<gene>
    <name evidence="2" type="ORF">IWA51_11995</name>
</gene>
<organism evidence="2 3">
    <name type="scientific">Treponema peruense</name>
    <dbReference type="NCBI Taxonomy" id="2787628"/>
    <lineage>
        <taxon>Bacteria</taxon>
        <taxon>Pseudomonadati</taxon>
        <taxon>Spirochaetota</taxon>
        <taxon>Spirochaetia</taxon>
        <taxon>Spirochaetales</taxon>
        <taxon>Treponemataceae</taxon>
        <taxon>Treponema</taxon>
    </lineage>
</organism>
<dbReference type="InterPro" id="IPR003646">
    <property type="entry name" value="SH3-like_bac-type"/>
</dbReference>
<sequence length="151" mass="16543">MKRFVLFISILFLAATTLFAKEKKMYVTVKNASVKSGTGFFSEELFSLSYGDSVLLIEEKDSLSKIRNGNGQEGWVSSASLSKRKIAKSGFSASADELALAGKGFSAELENSFKKEKKADYASVNKMESRNVDLNELKQFIKDGGLEGADE</sequence>
<evidence type="ECO:0000259" key="1">
    <source>
        <dbReference type="SMART" id="SM00287"/>
    </source>
</evidence>